<dbReference type="RefSeq" id="WP_156530538.1">
    <property type="nucleotide sequence ID" value="NZ_CACRUE010000005.1"/>
</dbReference>
<organism evidence="1">
    <name type="scientific">Intestinibacter bartlettii</name>
    <dbReference type="NCBI Taxonomy" id="261299"/>
    <lineage>
        <taxon>Bacteria</taxon>
        <taxon>Bacillati</taxon>
        <taxon>Bacillota</taxon>
        <taxon>Clostridia</taxon>
        <taxon>Peptostreptococcales</taxon>
        <taxon>Peptostreptococcaceae</taxon>
        <taxon>Intestinibacter</taxon>
    </lineage>
</organism>
<gene>
    <name evidence="1" type="ORF">IBLFYP30_00818</name>
</gene>
<sequence>MKSIYLLLTRSDTYVSKTIGLATSDKYTHISISFEETLEPLYSFARKYKRTPLPAGIRHEALYSGFYEKCNHIPCALYELKVNDETYEKARSHVDDMMENADCYRYNVLGLILCRMNIAYDRKRRYFCSEFVSEVLEKSNAIELPKHPSLMRPADYTNIDGINCLFDGKLHELKSSIRPGYQYC</sequence>
<reference evidence="1" key="1">
    <citation type="submission" date="2019-11" db="EMBL/GenBank/DDBJ databases">
        <authorList>
            <person name="Feng L."/>
        </authorList>
    </citation>
    <scope>NUCLEOTIDE SEQUENCE</scope>
    <source>
        <strain evidence="1">IbartlettiiLFYP30</strain>
    </source>
</reference>
<dbReference type="InterPro" id="IPR038765">
    <property type="entry name" value="Papain-like_cys_pep_sf"/>
</dbReference>
<dbReference type="Gene3D" id="3.90.1720.10">
    <property type="entry name" value="endopeptidase domain like (from Nostoc punctiforme)"/>
    <property type="match status" value="1"/>
</dbReference>
<evidence type="ECO:0000313" key="1">
    <source>
        <dbReference type="EMBL" id="VYT64955.1"/>
    </source>
</evidence>
<dbReference type="AlphaFoldDB" id="A0A6N2YDQ7"/>
<proteinExistence type="predicted"/>
<name>A0A6N2YDQ7_9FIRM</name>
<protein>
    <submittedName>
        <fullName evidence="1">Uncharacterized protein</fullName>
    </submittedName>
</protein>
<accession>A0A6N2YDQ7</accession>
<dbReference type="SUPFAM" id="SSF54001">
    <property type="entry name" value="Cysteine proteinases"/>
    <property type="match status" value="1"/>
</dbReference>
<dbReference type="EMBL" id="CACRUE010000005">
    <property type="protein sequence ID" value="VYT64955.1"/>
    <property type="molecule type" value="Genomic_DNA"/>
</dbReference>